<dbReference type="EMBL" id="ML993603">
    <property type="protein sequence ID" value="KAF2164530.1"/>
    <property type="molecule type" value="Genomic_DNA"/>
</dbReference>
<evidence type="ECO:0000313" key="7">
    <source>
        <dbReference type="EMBL" id="KAF2164530.1"/>
    </source>
</evidence>
<evidence type="ECO:0000256" key="1">
    <source>
        <dbReference type="ARBA" id="ARBA00009865"/>
    </source>
</evidence>
<dbReference type="GeneID" id="54560729"/>
<protein>
    <submittedName>
        <fullName evidence="7">Glycoside hydrolase family 43 protein</fullName>
    </submittedName>
</protein>
<sequence length="328" mass="35455">MLKQLLGITAIASVFASASPLEERQTVQGVQNALGIGKDPSAFSQVVSGTRQYYFPNIAVPAANGRNLVTLQISNDLNTVLSDQANDYTIWNTTYTPNDTGFYKYGTNNYIITVAINPQSSGIRVLQNTGTDLTKGWKELGQIKDENGKVLVGYDSQAFDVNGKKYLLYGYSGHSIYIAQLTSETTVANAALIVSTTGNPPVQEAPGALVQGDTVNIFWSENMYQTPFYNVRRLSTSTSSNLVSRSTWSGLPITTILQNSTTNGVQGPGSASTFTGPDGKPWLAYDCYYSKDGSFVGPRKVQVQPITFTGNGNVMASMVPLKPTRFNT</sequence>
<evidence type="ECO:0000313" key="8">
    <source>
        <dbReference type="Proteomes" id="UP000799537"/>
    </source>
</evidence>
<evidence type="ECO:0000256" key="4">
    <source>
        <dbReference type="ARBA" id="ARBA00023295"/>
    </source>
</evidence>
<dbReference type="SUPFAM" id="SSF75005">
    <property type="entry name" value="Arabinanase/levansucrase/invertase"/>
    <property type="match status" value="1"/>
</dbReference>
<evidence type="ECO:0000256" key="2">
    <source>
        <dbReference type="ARBA" id="ARBA00022729"/>
    </source>
</evidence>
<dbReference type="GO" id="GO:0004553">
    <property type="term" value="F:hydrolase activity, hydrolyzing O-glycosyl compounds"/>
    <property type="evidence" value="ECO:0007669"/>
    <property type="project" value="InterPro"/>
</dbReference>
<evidence type="ECO:0000256" key="5">
    <source>
        <dbReference type="RuleBase" id="RU361187"/>
    </source>
</evidence>
<evidence type="ECO:0000256" key="6">
    <source>
        <dbReference type="SAM" id="SignalP"/>
    </source>
</evidence>
<dbReference type="AlphaFoldDB" id="A0A6A6CE68"/>
<keyword evidence="2 6" id="KW-0732">Signal</keyword>
<evidence type="ECO:0000256" key="3">
    <source>
        <dbReference type="ARBA" id="ARBA00022801"/>
    </source>
</evidence>
<proteinExistence type="inferred from homology"/>
<dbReference type="PANTHER" id="PTHR43817">
    <property type="entry name" value="GLYCOSYL HYDROLASE"/>
    <property type="match status" value="1"/>
</dbReference>
<keyword evidence="4 5" id="KW-0326">Glycosidase</keyword>
<organism evidence="7 8">
    <name type="scientific">Zasmidium cellare ATCC 36951</name>
    <dbReference type="NCBI Taxonomy" id="1080233"/>
    <lineage>
        <taxon>Eukaryota</taxon>
        <taxon>Fungi</taxon>
        <taxon>Dikarya</taxon>
        <taxon>Ascomycota</taxon>
        <taxon>Pezizomycotina</taxon>
        <taxon>Dothideomycetes</taxon>
        <taxon>Dothideomycetidae</taxon>
        <taxon>Mycosphaerellales</taxon>
        <taxon>Mycosphaerellaceae</taxon>
        <taxon>Zasmidium</taxon>
    </lineage>
</organism>
<accession>A0A6A6CE68</accession>
<dbReference type="RefSeq" id="XP_033665419.1">
    <property type="nucleotide sequence ID" value="XM_033807457.1"/>
</dbReference>
<keyword evidence="8" id="KW-1185">Reference proteome</keyword>
<gene>
    <name evidence="7" type="ORF">M409DRAFT_24931</name>
</gene>
<dbReference type="InterPro" id="IPR023296">
    <property type="entry name" value="Glyco_hydro_beta-prop_sf"/>
</dbReference>
<keyword evidence="3 5" id="KW-0378">Hydrolase</keyword>
<comment type="similarity">
    <text evidence="1 5">Belongs to the glycosyl hydrolase 43 family.</text>
</comment>
<reference evidence="7" key="1">
    <citation type="journal article" date="2020" name="Stud. Mycol.">
        <title>101 Dothideomycetes genomes: a test case for predicting lifestyles and emergence of pathogens.</title>
        <authorList>
            <person name="Haridas S."/>
            <person name="Albert R."/>
            <person name="Binder M."/>
            <person name="Bloem J."/>
            <person name="Labutti K."/>
            <person name="Salamov A."/>
            <person name="Andreopoulos B."/>
            <person name="Baker S."/>
            <person name="Barry K."/>
            <person name="Bills G."/>
            <person name="Bluhm B."/>
            <person name="Cannon C."/>
            <person name="Castanera R."/>
            <person name="Culley D."/>
            <person name="Daum C."/>
            <person name="Ezra D."/>
            <person name="Gonzalez J."/>
            <person name="Henrissat B."/>
            <person name="Kuo A."/>
            <person name="Liang C."/>
            <person name="Lipzen A."/>
            <person name="Lutzoni F."/>
            <person name="Magnuson J."/>
            <person name="Mondo S."/>
            <person name="Nolan M."/>
            <person name="Ohm R."/>
            <person name="Pangilinan J."/>
            <person name="Park H.-J."/>
            <person name="Ramirez L."/>
            <person name="Alfaro M."/>
            <person name="Sun H."/>
            <person name="Tritt A."/>
            <person name="Yoshinaga Y."/>
            <person name="Zwiers L.-H."/>
            <person name="Turgeon B."/>
            <person name="Goodwin S."/>
            <person name="Spatafora J."/>
            <person name="Crous P."/>
            <person name="Grigoriev I."/>
        </authorList>
    </citation>
    <scope>NUCLEOTIDE SEQUENCE</scope>
    <source>
        <strain evidence="7">ATCC 36951</strain>
    </source>
</reference>
<name>A0A6A6CE68_ZASCE</name>
<feature type="chain" id="PRO_5025389643" evidence="6">
    <location>
        <begin position="19"/>
        <end position="328"/>
    </location>
</feature>
<dbReference type="PANTHER" id="PTHR43817:SF1">
    <property type="entry name" value="HYDROLASE, FAMILY 43, PUTATIVE (AFU_ORTHOLOGUE AFUA_3G01660)-RELATED"/>
    <property type="match status" value="1"/>
</dbReference>
<dbReference type="GO" id="GO:0005975">
    <property type="term" value="P:carbohydrate metabolic process"/>
    <property type="evidence" value="ECO:0007669"/>
    <property type="project" value="InterPro"/>
</dbReference>
<dbReference type="InterPro" id="IPR006710">
    <property type="entry name" value="Glyco_hydro_43"/>
</dbReference>
<dbReference type="OrthoDB" id="272289at2759"/>
<dbReference type="Pfam" id="PF04616">
    <property type="entry name" value="Glyco_hydro_43"/>
    <property type="match status" value="1"/>
</dbReference>
<dbReference type="Proteomes" id="UP000799537">
    <property type="component" value="Unassembled WGS sequence"/>
</dbReference>
<feature type="signal peptide" evidence="6">
    <location>
        <begin position="1"/>
        <end position="18"/>
    </location>
</feature>
<dbReference type="Gene3D" id="2.115.10.20">
    <property type="entry name" value="Glycosyl hydrolase domain, family 43"/>
    <property type="match status" value="1"/>
</dbReference>